<accession>A0A934VT63</accession>
<reference evidence="2" key="1">
    <citation type="submission" date="2021-01" db="EMBL/GenBank/DDBJ databases">
        <title>Modified the classification status of verrucomicrobia.</title>
        <authorList>
            <person name="Feng X."/>
        </authorList>
    </citation>
    <scope>NUCLEOTIDE SEQUENCE</scope>
    <source>
        <strain evidence="2">KCTC 13126</strain>
    </source>
</reference>
<protein>
    <submittedName>
        <fullName evidence="2">Metallophosphoesterase family protein</fullName>
    </submittedName>
</protein>
<feature type="domain" description="Calcineurin-like phosphoesterase" evidence="1">
    <location>
        <begin position="4"/>
        <end position="218"/>
    </location>
</feature>
<dbReference type="EMBL" id="JAENIL010000047">
    <property type="protein sequence ID" value="MBK1879383.1"/>
    <property type="molecule type" value="Genomic_DNA"/>
</dbReference>
<dbReference type="Gene3D" id="3.60.21.10">
    <property type="match status" value="1"/>
</dbReference>
<keyword evidence="3" id="KW-1185">Reference proteome</keyword>
<evidence type="ECO:0000313" key="2">
    <source>
        <dbReference type="EMBL" id="MBK1879383.1"/>
    </source>
</evidence>
<organism evidence="2 3">
    <name type="scientific">Pelagicoccus mobilis</name>
    <dbReference type="NCBI Taxonomy" id="415221"/>
    <lineage>
        <taxon>Bacteria</taxon>
        <taxon>Pseudomonadati</taxon>
        <taxon>Verrucomicrobiota</taxon>
        <taxon>Opitutia</taxon>
        <taxon>Puniceicoccales</taxon>
        <taxon>Pelagicoccaceae</taxon>
        <taxon>Pelagicoccus</taxon>
    </lineage>
</organism>
<comment type="caution">
    <text evidence="2">The sequence shown here is derived from an EMBL/GenBank/DDBJ whole genome shotgun (WGS) entry which is preliminary data.</text>
</comment>
<dbReference type="GO" id="GO:0016787">
    <property type="term" value="F:hydrolase activity"/>
    <property type="evidence" value="ECO:0007669"/>
    <property type="project" value="InterPro"/>
</dbReference>
<dbReference type="SUPFAM" id="SSF56300">
    <property type="entry name" value="Metallo-dependent phosphatases"/>
    <property type="match status" value="1"/>
</dbReference>
<sequence length="286" mass="32354">MNSRIRIVSDIHLGHKASVVDDLKALRPLAEGVDWLIFNGDTLETKYGDIDSSPYNAETQKKRFWQEAENWNCETTLITGNHDPDISDQHSLSIMGGQVFITHGDALFADIAPWSSNVGNLRRFSANIDPDATGSSSQELHDYLQLYKQATLTAHQHDKKYNPTAWGKIKILLHQAWPPSTPFRILKSWREVPDRAASLAQRFGLNPKFVVVGHTHNPGVWKRGETTIINLGSYFPWPGARCVDIASNRLSIRKIKKRENQIEIGKQLATFELEEVAREKIPHKVS</sequence>
<name>A0A934VT63_9BACT</name>
<dbReference type="Proteomes" id="UP000617628">
    <property type="component" value="Unassembled WGS sequence"/>
</dbReference>
<evidence type="ECO:0000259" key="1">
    <source>
        <dbReference type="Pfam" id="PF00149"/>
    </source>
</evidence>
<evidence type="ECO:0000313" key="3">
    <source>
        <dbReference type="Proteomes" id="UP000617628"/>
    </source>
</evidence>
<dbReference type="AlphaFoldDB" id="A0A934VT63"/>
<gene>
    <name evidence="2" type="ORF">JIN87_21020</name>
</gene>
<dbReference type="Pfam" id="PF00149">
    <property type="entry name" value="Metallophos"/>
    <property type="match status" value="1"/>
</dbReference>
<dbReference type="RefSeq" id="WP_200357596.1">
    <property type="nucleotide sequence ID" value="NZ_JAENIL010000047.1"/>
</dbReference>
<dbReference type="InterPro" id="IPR029052">
    <property type="entry name" value="Metallo-depent_PP-like"/>
</dbReference>
<dbReference type="InterPro" id="IPR004843">
    <property type="entry name" value="Calcineurin-like_PHP"/>
</dbReference>
<proteinExistence type="predicted"/>